<evidence type="ECO:0000256" key="11">
    <source>
        <dbReference type="SAM" id="Phobius"/>
    </source>
</evidence>
<dbReference type="SMART" id="SM00303">
    <property type="entry name" value="GPS"/>
    <property type="match status" value="1"/>
</dbReference>
<keyword evidence="8" id="KW-1015">Disulfide bond</keyword>
<evidence type="ECO:0000256" key="4">
    <source>
        <dbReference type="ARBA" id="ARBA00022692"/>
    </source>
</evidence>
<sequence length="1376" mass="153306">MPSPITAALHLLSLLAVCFQTSPASGFDSFTQYAVGREVGEESFHPELQRQKRHVILFDLPPLEYAIDIEVSLTNSSFLAPIKEYFRNLHLPVSINISDVEMTVSSINITTVCVPSENKSCCSCESGYAWPSTGCSDLISCPALSRAPNQPCGYTRERPFNGPYCEPQNGDSCGMGEPTVMNMSVRLDTAFHDDLRNHSSQLYRKYKADLDKAFKASYGCLPGFVSATTTGFRPGSVEVNYRVEAGSASFQQLEHSSRFVTQYLDEPYSIVPTSFTAEITNRTNFTVSPAHIFEGDTIQMVCEINTTSENMTWYRDSQIILNSSRHSVRTDNNTAMSQAVLTITNVTQEDSGTYKCTFANRYWSLNLIYEGTKEIQVSPLRIISYSNDYKVHCNSPEIQANSPVLFCCIDGQLPLLTGDWKVNGAISITGVPSFSSNCTEYKLNMTDSLCLAEHSGTVTTYTCELQTGHGARSSRDIRVMYFRAAQVRISSSVNTTVSVGYGFSLKCESDTSNYDSISWEIHSGDRIQAVECAACIRTNKSMATSMLVVNTATQDWNGTYICTLSQDSLNSSASVTINVIPLPLKQNILRDPVRTPIMCGTPQALTCCISANSMGDYDVKFVVQEKEFQAEKEEQGNFFCYSYNYTETECRKKELEAYCKFVNSNEQEVSSNSINLSLIPDKDIISCSENNTFGKEGDILKKSCSVLNTTFIRGSNIYKCFNSSWKMEKNDCVSEQINNLLLMAESLVNSPSAKVGLPNFLQNLRNQTELLQNDNSSANLAAIVTILYNISSIPVEAKQSTISDYFTTVDIIVTDFKKELWADLNEGQVPISSLLLNAVERFSENLQPVNNTIPHLSTETLELQGMVVTEHSHADYNKNFSRLGNLTANVLIDNIETLPPNSTIVSVAYSALGHILPVKENMSVNSLVISTALSCERNQNFHINMTFQKENISLKMPLCVFWDFKLNKSRGGWNDRGCTQTEEGSNVICSCNHLTPFSILMSPDEPAHNSVEDYITHIGLAISILSLVVCIVIESLVWKTVTNNTTSYMRHVCILNTATSLLIADIWFIVTASINVQKRNICIAATFFIHLFYLCGFFWMLSLGLILFYRLVFILHNTSKTSQKAVVFCLGYGCPFVFAVTTIAVTLPWNTYTRKDACWLNWKDSKAVLAFVIPALAIVAMNLFITAVVIIKILRPNIGDRTNKQERKTFFQICKSLVILTPLLGLTWGFGLATIIRNSHQTFHILFALLNALQVFSLSWRTPTTSTVHHYVKCTLKTPSIQEFGVLMGLFILVFGTLWDNKIKEALLKRNSLSRWSSQQTKSTSLILVTPMFSMSYPFSRTFNNLCGKTGKYTVSSSEPSSASTENISKSDSLLN</sequence>
<dbReference type="GeneTree" id="ENSGT00940000154603"/>
<evidence type="ECO:0000256" key="12">
    <source>
        <dbReference type="SAM" id="SignalP"/>
    </source>
</evidence>
<dbReference type="OrthoDB" id="10040049at2759"/>
<dbReference type="InterPro" id="IPR008078">
    <property type="entry name" value="GPCR_2_Ig-hepta-like_rcpt"/>
</dbReference>
<dbReference type="Ensembl" id="ENSGALT00010019887.1">
    <property type="protein sequence ID" value="ENSGALP00010011435.1"/>
    <property type="gene ID" value="ENSGALG00010008316.1"/>
</dbReference>
<feature type="transmembrane region" description="Helical" evidence="11">
    <location>
        <begin position="1048"/>
        <end position="1070"/>
    </location>
</feature>
<name>A0A8V0XZI4_CHICK</name>
<dbReference type="GO" id="GO:0042116">
    <property type="term" value="P:macrophage activation"/>
    <property type="evidence" value="ECO:0007669"/>
    <property type="project" value="Ensembl"/>
</dbReference>
<dbReference type="FunCoup" id="A0A8V0XZI4">
    <property type="interactions" value="25"/>
</dbReference>
<evidence type="ECO:0000259" key="15">
    <source>
        <dbReference type="PROSITE" id="PS50261"/>
    </source>
</evidence>
<feature type="transmembrane region" description="Helical" evidence="11">
    <location>
        <begin position="1281"/>
        <end position="1299"/>
    </location>
</feature>
<dbReference type="GO" id="GO:0045177">
    <property type="term" value="C:apical part of cell"/>
    <property type="evidence" value="ECO:0007669"/>
    <property type="project" value="Ensembl"/>
</dbReference>
<dbReference type="GO" id="GO:0007166">
    <property type="term" value="P:cell surface receptor signaling pathway"/>
    <property type="evidence" value="ECO:0007669"/>
    <property type="project" value="InterPro"/>
</dbReference>
<dbReference type="GO" id="GO:0061626">
    <property type="term" value="P:pharyngeal arch artery morphogenesis"/>
    <property type="evidence" value="ECO:0007669"/>
    <property type="project" value="Ensembl"/>
</dbReference>
<feature type="domain" description="Ig-like" evidence="16">
    <location>
        <begin position="272"/>
        <end position="378"/>
    </location>
</feature>
<feature type="signal peptide" evidence="12">
    <location>
        <begin position="1"/>
        <end position="26"/>
    </location>
</feature>
<dbReference type="CDD" id="cd00096">
    <property type="entry name" value="Ig"/>
    <property type="match status" value="1"/>
</dbReference>
<comment type="subcellular location">
    <subcellularLocation>
        <location evidence="1">Cell membrane</location>
        <topology evidence="1">Multi-pass membrane protein</topology>
    </subcellularLocation>
</comment>
<evidence type="ECO:0000259" key="16">
    <source>
        <dbReference type="PROSITE" id="PS50835"/>
    </source>
</evidence>
<proteinExistence type="inferred from homology"/>
<keyword evidence="4 11" id="KW-0812">Transmembrane</keyword>
<reference evidence="17" key="1">
    <citation type="submission" date="2020-11" db="EMBL/GenBank/DDBJ databases">
        <title>Gallus gallus (Chicken) genome, bGalGal1, GRCg7b, maternal haplotype autosomes + Z &amp; W.</title>
        <authorList>
            <person name="Warren W."/>
            <person name="Formenti G."/>
            <person name="Fedrigo O."/>
            <person name="Haase B."/>
            <person name="Mountcastle J."/>
            <person name="Balacco J."/>
            <person name="Tracey A."/>
            <person name="Schneider V."/>
            <person name="Okimoto R."/>
            <person name="Cheng H."/>
            <person name="Hawken R."/>
            <person name="Howe K."/>
            <person name="Jarvis E.D."/>
        </authorList>
    </citation>
    <scope>NUCLEOTIDE SEQUENCE [LARGE SCALE GENOMIC DNA]</scope>
    <source>
        <strain evidence="17">Broiler</strain>
    </source>
</reference>
<evidence type="ECO:0000256" key="2">
    <source>
        <dbReference type="ARBA" id="ARBA00007343"/>
    </source>
</evidence>
<feature type="transmembrane region" description="Helical" evidence="11">
    <location>
        <begin position="1167"/>
        <end position="1195"/>
    </location>
</feature>
<dbReference type="InterPro" id="IPR000832">
    <property type="entry name" value="GPCR_2_secretin-like"/>
</dbReference>
<feature type="domain" description="GAIN-B" evidence="14">
    <location>
        <begin position="852"/>
        <end position="1007"/>
    </location>
</feature>
<keyword evidence="18" id="KW-1185">Reference proteome</keyword>
<dbReference type="Gene3D" id="2.60.40.10">
    <property type="entry name" value="Immunoglobulins"/>
    <property type="match status" value="2"/>
</dbReference>
<dbReference type="InterPro" id="IPR057400">
    <property type="entry name" value="ADGRF3/5_N"/>
</dbReference>
<organism evidence="17 18">
    <name type="scientific">Gallus gallus</name>
    <name type="common">Chicken</name>
    <dbReference type="NCBI Taxonomy" id="9031"/>
    <lineage>
        <taxon>Eukaryota</taxon>
        <taxon>Metazoa</taxon>
        <taxon>Chordata</taxon>
        <taxon>Craniata</taxon>
        <taxon>Vertebrata</taxon>
        <taxon>Euteleostomi</taxon>
        <taxon>Archelosauria</taxon>
        <taxon>Archosauria</taxon>
        <taxon>Dinosauria</taxon>
        <taxon>Saurischia</taxon>
        <taxon>Theropoda</taxon>
        <taxon>Coelurosauria</taxon>
        <taxon>Aves</taxon>
        <taxon>Neognathae</taxon>
        <taxon>Galloanserae</taxon>
        <taxon>Galliformes</taxon>
        <taxon>Phasianidae</taxon>
        <taxon>Phasianinae</taxon>
        <taxon>Gallus</taxon>
    </lineage>
</organism>
<reference evidence="17" key="2">
    <citation type="submission" date="2025-08" db="UniProtKB">
        <authorList>
            <consortium name="Ensembl"/>
        </authorList>
    </citation>
    <scope>IDENTIFICATION</scope>
    <source>
        <strain evidence="17">broiler</strain>
    </source>
</reference>
<dbReference type="SUPFAM" id="SSF48726">
    <property type="entry name" value="Immunoglobulin"/>
    <property type="match status" value="2"/>
</dbReference>
<dbReference type="InterPro" id="IPR003599">
    <property type="entry name" value="Ig_sub"/>
</dbReference>
<dbReference type="InterPro" id="IPR000203">
    <property type="entry name" value="GPS"/>
</dbReference>
<dbReference type="GO" id="GO:0045444">
    <property type="term" value="P:fat cell differentiation"/>
    <property type="evidence" value="ECO:0000318"/>
    <property type="project" value="GO_Central"/>
</dbReference>
<dbReference type="SMART" id="SM00408">
    <property type="entry name" value="IGc2"/>
    <property type="match status" value="1"/>
</dbReference>
<reference evidence="17" key="3">
    <citation type="submission" date="2025-09" db="UniProtKB">
        <authorList>
            <consortium name="Ensembl"/>
        </authorList>
    </citation>
    <scope>IDENTIFICATION</scope>
    <source>
        <strain evidence="17">broiler</strain>
    </source>
</reference>
<evidence type="ECO:0000313" key="18">
    <source>
        <dbReference type="Proteomes" id="UP000000539"/>
    </source>
</evidence>
<dbReference type="InterPro" id="IPR051587">
    <property type="entry name" value="Adhesion_GPCR"/>
</dbReference>
<dbReference type="GO" id="GO:0031410">
    <property type="term" value="C:cytoplasmic vesicle"/>
    <property type="evidence" value="ECO:0000318"/>
    <property type="project" value="GO_Central"/>
</dbReference>
<dbReference type="GO" id="GO:0005886">
    <property type="term" value="C:plasma membrane"/>
    <property type="evidence" value="ECO:0007669"/>
    <property type="project" value="UniProtKB-SubCell"/>
</dbReference>
<dbReference type="GO" id="GO:0007189">
    <property type="term" value="P:adenylate cyclase-activating G protein-coupled receptor signaling pathway"/>
    <property type="evidence" value="ECO:0000318"/>
    <property type="project" value="GO_Central"/>
</dbReference>
<dbReference type="InterPro" id="IPR013783">
    <property type="entry name" value="Ig-like_fold"/>
</dbReference>
<dbReference type="InterPro" id="IPR003598">
    <property type="entry name" value="Ig_sub2"/>
</dbReference>
<dbReference type="PANTHER" id="PTHR45813">
    <property type="entry name" value="IG-LIKE DOMAIN-CONTAINING PROTEIN"/>
    <property type="match status" value="1"/>
</dbReference>
<dbReference type="Gene3D" id="2.60.220.50">
    <property type="match status" value="1"/>
</dbReference>
<evidence type="ECO:0000259" key="13">
    <source>
        <dbReference type="PROSITE" id="PS50024"/>
    </source>
</evidence>
<dbReference type="PROSITE" id="PS50261">
    <property type="entry name" value="G_PROTEIN_RECEP_F2_4"/>
    <property type="match status" value="1"/>
</dbReference>
<keyword evidence="9" id="KW-0325">Glycoprotein</keyword>
<evidence type="ECO:0000256" key="8">
    <source>
        <dbReference type="ARBA" id="ARBA00023157"/>
    </source>
</evidence>
<feature type="compositionally biased region" description="Low complexity" evidence="10">
    <location>
        <begin position="1356"/>
        <end position="1368"/>
    </location>
</feature>
<dbReference type="Pfam" id="PF01825">
    <property type="entry name" value="GPS"/>
    <property type="match status" value="1"/>
</dbReference>
<feature type="transmembrane region" description="Helical" evidence="11">
    <location>
        <begin position="1014"/>
        <end position="1036"/>
    </location>
</feature>
<feature type="transmembrane region" description="Helical" evidence="11">
    <location>
        <begin position="1090"/>
        <end position="1113"/>
    </location>
</feature>
<dbReference type="GO" id="GO:0043031">
    <property type="term" value="P:negative regulation of macrophage activation"/>
    <property type="evidence" value="ECO:0007669"/>
    <property type="project" value="Ensembl"/>
</dbReference>
<protein>
    <submittedName>
        <fullName evidence="17">Adhesion G protein-coupled receptor F5</fullName>
    </submittedName>
</protein>
<feature type="transmembrane region" description="Helical" evidence="11">
    <location>
        <begin position="1216"/>
        <end position="1236"/>
    </location>
</feature>
<dbReference type="PRINTS" id="PR01695">
    <property type="entry name" value="IGHEPTARCPTR"/>
</dbReference>
<feature type="transmembrane region" description="Helical" evidence="11">
    <location>
        <begin position="1242"/>
        <end position="1260"/>
    </location>
</feature>
<dbReference type="InterPro" id="IPR017981">
    <property type="entry name" value="GPCR_2-like_7TM"/>
</dbReference>
<dbReference type="Pfam" id="PF25387">
    <property type="entry name" value="ADGRF3_N"/>
    <property type="match status" value="1"/>
</dbReference>
<feature type="domain" description="Ig-like" evidence="16">
    <location>
        <begin position="485"/>
        <end position="578"/>
    </location>
</feature>
<accession>A0A8V0XZI4</accession>
<dbReference type="Pfam" id="PF13927">
    <property type="entry name" value="Ig_3"/>
    <property type="match status" value="1"/>
</dbReference>
<dbReference type="InterPro" id="IPR000082">
    <property type="entry name" value="SEA_dom"/>
</dbReference>
<dbReference type="GO" id="GO:0006112">
    <property type="term" value="P:energy reserve metabolic process"/>
    <property type="evidence" value="ECO:0000318"/>
    <property type="project" value="GO_Central"/>
</dbReference>
<evidence type="ECO:0000256" key="5">
    <source>
        <dbReference type="ARBA" id="ARBA00022729"/>
    </source>
</evidence>
<dbReference type="GO" id="GO:0042593">
    <property type="term" value="P:glucose homeostasis"/>
    <property type="evidence" value="ECO:0007669"/>
    <property type="project" value="Ensembl"/>
</dbReference>
<dbReference type="Gene3D" id="1.20.1070.10">
    <property type="entry name" value="Rhodopsin 7-helix transmembrane proteins"/>
    <property type="match status" value="1"/>
</dbReference>
<dbReference type="PROSITE" id="PS50221">
    <property type="entry name" value="GAIN_B"/>
    <property type="match status" value="1"/>
</dbReference>
<dbReference type="GO" id="GO:0003094">
    <property type="term" value="P:glomerular filtration"/>
    <property type="evidence" value="ECO:0007669"/>
    <property type="project" value="Ensembl"/>
</dbReference>
<evidence type="ECO:0000256" key="10">
    <source>
        <dbReference type="SAM" id="MobiDB-lite"/>
    </source>
</evidence>
<evidence type="ECO:0000313" key="17">
    <source>
        <dbReference type="Ensembl" id="ENSGALP00010011435.1"/>
    </source>
</evidence>
<feature type="region of interest" description="Disordered" evidence="10">
    <location>
        <begin position="1354"/>
        <end position="1376"/>
    </location>
</feature>
<dbReference type="GO" id="GO:0071073">
    <property type="term" value="P:positive regulation of phospholipid biosynthetic process"/>
    <property type="evidence" value="ECO:0007669"/>
    <property type="project" value="Ensembl"/>
</dbReference>
<dbReference type="GO" id="GO:0048821">
    <property type="term" value="P:erythrocyte development"/>
    <property type="evidence" value="ECO:0007669"/>
    <property type="project" value="Ensembl"/>
</dbReference>
<dbReference type="InterPro" id="IPR057244">
    <property type="entry name" value="GAIN_B"/>
</dbReference>
<keyword evidence="5 12" id="KW-0732">Signal</keyword>
<dbReference type="InterPro" id="IPR007110">
    <property type="entry name" value="Ig-like_dom"/>
</dbReference>
<dbReference type="GO" id="GO:0008654">
    <property type="term" value="P:phospholipid biosynthetic process"/>
    <property type="evidence" value="ECO:0007669"/>
    <property type="project" value="Ensembl"/>
</dbReference>
<dbReference type="GO" id="GO:0004930">
    <property type="term" value="F:G protein-coupled receptor activity"/>
    <property type="evidence" value="ECO:0000318"/>
    <property type="project" value="GO_Central"/>
</dbReference>
<evidence type="ECO:0000256" key="1">
    <source>
        <dbReference type="ARBA" id="ARBA00004651"/>
    </source>
</evidence>
<evidence type="ECO:0000256" key="9">
    <source>
        <dbReference type="ARBA" id="ARBA00023180"/>
    </source>
</evidence>
<dbReference type="Proteomes" id="UP000000539">
    <property type="component" value="Chromosome 3"/>
</dbReference>
<feature type="transmembrane region" description="Helical" evidence="11">
    <location>
        <begin position="1125"/>
        <end position="1147"/>
    </location>
</feature>
<comment type="similarity">
    <text evidence="2">Belongs to the G-protein coupled receptor 2 family. Adhesion G-protein coupled receptor (ADGR) subfamily.</text>
</comment>
<dbReference type="PRINTS" id="PR00249">
    <property type="entry name" value="GPCRSECRETIN"/>
</dbReference>
<dbReference type="InterPro" id="IPR046338">
    <property type="entry name" value="GAIN_dom_sf"/>
</dbReference>
<dbReference type="PANTHER" id="PTHR45813:SF4">
    <property type="entry name" value="ADHESION G PROTEIN-COUPLED RECEPTOR F5"/>
    <property type="match status" value="1"/>
</dbReference>
<dbReference type="FunFam" id="1.20.1070.10:FF:000058">
    <property type="entry name" value="Adhesion G protein-coupled receptor F5"/>
    <property type="match status" value="1"/>
</dbReference>
<feature type="domain" description="SEA" evidence="13">
    <location>
        <begin position="175"/>
        <end position="299"/>
    </location>
</feature>
<evidence type="ECO:0000259" key="14">
    <source>
        <dbReference type="PROSITE" id="PS50221"/>
    </source>
</evidence>
<dbReference type="PROSITE" id="PS50835">
    <property type="entry name" value="IG_LIKE"/>
    <property type="match status" value="2"/>
</dbReference>
<dbReference type="InterPro" id="IPR036179">
    <property type="entry name" value="Ig-like_dom_sf"/>
</dbReference>
<dbReference type="Pfam" id="PF00002">
    <property type="entry name" value="7tm_2"/>
    <property type="match status" value="1"/>
</dbReference>
<evidence type="ECO:0000256" key="6">
    <source>
        <dbReference type="ARBA" id="ARBA00022989"/>
    </source>
</evidence>
<dbReference type="GO" id="GO:0043129">
    <property type="term" value="P:surfactant homeostasis"/>
    <property type="evidence" value="ECO:0007669"/>
    <property type="project" value="Ensembl"/>
</dbReference>
<evidence type="ECO:0000256" key="3">
    <source>
        <dbReference type="ARBA" id="ARBA00022475"/>
    </source>
</evidence>
<keyword evidence="7 11" id="KW-0472">Membrane</keyword>
<gene>
    <name evidence="17" type="primary">ADGRF5</name>
</gene>
<dbReference type="SMART" id="SM00409">
    <property type="entry name" value="IG"/>
    <property type="match status" value="2"/>
</dbReference>
<dbReference type="GO" id="GO:0009986">
    <property type="term" value="C:cell surface"/>
    <property type="evidence" value="ECO:0007669"/>
    <property type="project" value="Ensembl"/>
</dbReference>
<evidence type="ECO:0000256" key="7">
    <source>
        <dbReference type="ARBA" id="ARBA00023136"/>
    </source>
</evidence>
<keyword evidence="3" id="KW-1003">Cell membrane</keyword>
<keyword evidence="6 11" id="KW-1133">Transmembrane helix</keyword>
<feature type="domain" description="G-protein coupled receptors family 2 profile 2" evidence="15">
    <location>
        <begin position="1012"/>
        <end position="1266"/>
    </location>
</feature>
<dbReference type="PROSITE" id="PS50024">
    <property type="entry name" value="SEA"/>
    <property type="match status" value="1"/>
</dbReference>
<feature type="chain" id="PRO_5036470956" evidence="12">
    <location>
        <begin position="27"/>
        <end position="1376"/>
    </location>
</feature>
<dbReference type="GO" id="GO:0019216">
    <property type="term" value="P:regulation of lipid metabolic process"/>
    <property type="evidence" value="ECO:0000318"/>
    <property type="project" value="GO_Central"/>
</dbReference>